<name>A0A4D6WYQ4_9FLOR</name>
<organism evidence="1">
    <name type="scientific">Sphondylothamnion multifidum</name>
    <dbReference type="NCBI Taxonomy" id="193186"/>
    <lineage>
        <taxon>Eukaryota</taxon>
        <taxon>Rhodophyta</taxon>
        <taxon>Florideophyceae</taxon>
        <taxon>Rhodymeniophycidae</taxon>
        <taxon>Ceramiales</taxon>
        <taxon>Ceramiaceae</taxon>
        <taxon>Sphondylothamnion</taxon>
    </lineage>
</organism>
<accession>A0A4D6WYQ4</accession>
<reference evidence="1" key="2">
    <citation type="submission" date="2019-04" db="EMBL/GenBank/DDBJ databases">
        <authorList>
            <person name="Pasella M."/>
        </authorList>
    </citation>
    <scope>NUCLEOTIDE SEQUENCE</scope>
    <source>
        <strain evidence="1">PD2995</strain>
    </source>
</reference>
<keyword evidence="1" id="KW-0934">Plastid</keyword>
<evidence type="ECO:0008006" key="2">
    <source>
        <dbReference type="Google" id="ProtNLM"/>
    </source>
</evidence>
<dbReference type="EMBL" id="MK814736">
    <property type="protein sequence ID" value="QCI08779.1"/>
    <property type="molecule type" value="Genomic_DNA"/>
</dbReference>
<geneLocation type="plastid" evidence="1"/>
<evidence type="ECO:0000313" key="1">
    <source>
        <dbReference type="EMBL" id="QCI08779.1"/>
    </source>
</evidence>
<gene>
    <name evidence="1" type="primary">orf106</name>
</gene>
<proteinExistence type="predicted"/>
<sequence>MNLLFATAQIATQPMVVKINNQNILVILLTVPNNKKKISFFLLHAYCTDFLMCQILDLYRKKNIIFIEGIIHINKKSINQANQISSSKKQKYIQLRIYKIQPYIYR</sequence>
<protein>
    <recommendedName>
        <fullName evidence="2">Single-stranded DNA binding protein</fullName>
    </recommendedName>
</protein>
<reference evidence="1" key="1">
    <citation type="journal article" date="2019" name="Mol. Phylogenet. Evol.">
        <title>Morphological evolution and classification of the red algal order Ceramiales inferred using plastid phylogenomics.</title>
        <authorList>
            <person name="Diaz-Tapia P."/>
            <person name="Pasella M.M."/>
            <person name="Verbruggen H."/>
            <person name="Maggs C.A."/>
        </authorList>
    </citation>
    <scope>NUCLEOTIDE SEQUENCE</scope>
    <source>
        <strain evidence="1">PD2995</strain>
    </source>
</reference>
<dbReference type="AlphaFoldDB" id="A0A4D6WYQ4"/>